<accession>A0ABR3FNV1</accession>
<dbReference type="InterPro" id="IPR036736">
    <property type="entry name" value="ACP-like_sf"/>
</dbReference>
<evidence type="ECO:0000259" key="3">
    <source>
        <dbReference type="PROSITE" id="PS50075"/>
    </source>
</evidence>
<dbReference type="InterPro" id="IPR051414">
    <property type="entry name" value="Adenylate-forming_Reductase"/>
</dbReference>
<dbReference type="InterPro" id="IPR006162">
    <property type="entry name" value="Ppantetheine_attach_site"/>
</dbReference>
<evidence type="ECO:0000256" key="1">
    <source>
        <dbReference type="ARBA" id="ARBA00022450"/>
    </source>
</evidence>
<keyword evidence="5" id="KW-1185">Reference proteome</keyword>
<dbReference type="PANTHER" id="PTHR43439:SF2">
    <property type="entry name" value="ENZYME, PUTATIVE (JCVI)-RELATED"/>
    <property type="match status" value="1"/>
</dbReference>
<evidence type="ECO:0000313" key="5">
    <source>
        <dbReference type="Proteomes" id="UP001465976"/>
    </source>
</evidence>
<dbReference type="SUPFAM" id="SSF47336">
    <property type="entry name" value="ACP-like"/>
    <property type="match status" value="1"/>
</dbReference>
<dbReference type="Gene3D" id="3.40.50.12780">
    <property type="entry name" value="N-terminal domain of ligase-like"/>
    <property type="match status" value="1"/>
</dbReference>
<keyword evidence="1" id="KW-0596">Phosphopantetheine</keyword>
<reference evidence="4 5" key="1">
    <citation type="submission" date="2024-02" db="EMBL/GenBank/DDBJ databases">
        <title>A draft genome for the cacao thread blight pathogen Marasmius crinis-equi.</title>
        <authorList>
            <person name="Cohen S.P."/>
            <person name="Baruah I.K."/>
            <person name="Amoako-Attah I."/>
            <person name="Bukari Y."/>
            <person name="Meinhardt L.W."/>
            <person name="Bailey B.A."/>
        </authorList>
    </citation>
    <scope>NUCLEOTIDE SEQUENCE [LARGE SCALE GENOMIC DNA]</scope>
    <source>
        <strain evidence="4 5">GH-76</strain>
    </source>
</reference>
<dbReference type="PROSITE" id="PS00012">
    <property type="entry name" value="PHOSPHOPANTETHEINE"/>
    <property type="match status" value="1"/>
</dbReference>
<dbReference type="Pfam" id="PF00501">
    <property type="entry name" value="AMP-binding"/>
    <property type="match status" value="1"/>
</dbReference>
<dbReference type="InterPro" id="IPR009081">
    <property type="entry name" value="PP-bd_ACP"/>
</dbReference>
<dbReference type="SUPFAM" id="SSF56801">
    <property type="entry name" value="Acetyl-CoA synthetase-like"/>
    <property type="match status" value="1"/>
</dbReference>
<feature type="domain" description="Carrier" evidence="3">
    <location>
        <begin position="554"/>
        <end position="635"/>
    </location>
</feature>
<dbReference type="InterPro" id="IPR013120">
    <property type="entry name" value="FAR_NAD-bd"/>
</dbReference>
<organism evidence="4 5">
    <name type="scientific">Marasmius crinis-equi</name>
    <dbReference type="NCBI Taxonomy" id="585013"/>
    <lineage>
        <taxon>Eukaryota</taxon>
        <taxon>Fungi</taxon>
        <taxon>Dikarya</taxon>
        <taxon>Basidiomycota</taxon>
        <taxon>Agaricomycotina</taxon>
        <taxon>Agaricomycetes</taxon>
        <taxon>Agaricomycetidae</taxon>
        <taxon>Agaricales</taxon>
        <taxon>Marasmiineae</taxon>
        <taxon>Marasmiaceae</taxon>
        <taxon>Marasmius</taxon>
    </lineage>
</organism>
<evidence type="ECO:0000313" key="4">
    <source>
        <dbReference type="EMBL" id="KAL0576935.1"/>
    </source>
</evidence>
<dbReference type="Gene3D" id="3.40.50.720">
    <property type="entry name" value="NAD(P)-binding Rossmann-like Domain"/>
    <property type="match status" value="1"/>
</dbReference>
<dbReference type="Proteomes" id="UP001465976">
    <property type="component" value="Unassembled WGS sequence"/>
</dbReference>
<dbReference type="PANTHER" id="PTHR43439">
    <property type="entry name" value="PHENYLACETATE-COENZYME A LIGASE"/>
    <property type="match status" value="1"/>
</dbReference>
<evidence type="ECO:0000256" key="2">
    <source>
        <dbReference type="ARBA" id="ARBA00022553"/>
    </source>
</evidence>
<comment type="caution">
    <text evidence="4">The sequence shown here is derived from an EMBL/GenBank/DDBJ whole genome shotgun (WGS) entry which is preliminary data.</text>
</comment>
<proteinExistence type="predicted"/>
<dbReference type="Pfam" id="PF00550">
    <property type="entry name" value="PP-binding"/>
    <property type="match status" value="1"/>
</dbReference>
<dbReference type="InterPro" id="IPR042099">
    <property type="entry name" value="ANL_N_sf"/>
</dbReference>
<dbReference type="SUPFAM" id="SSF51735">
    <property type="entry name" value="NAD(P)-binding Rossmann-fold domains"/>
    <property type="match status" value="1"/>
</dbReference>
<name>A0ABR3FNV1_9AGAR</name>
<protein>
    <recommendedName>
        <fullName evidence="3">Carrier domain-containing protein</fullName>
    </recommendedName>
</protein>
<dbReference type="InterPro" id="IPR020845">
    <property type="entry name" value="AMP-binding_CS"/>
</dbReference>
<dbReference type="SMART" id="SM00823">
    <property type="entry name" value="PKS_PP"/>
    <property type="match status" value="1"/>
</dbReference>
<dbReference type="Pfam" id="PF23562">
    <property type="entry name" value="AMP-binding_C_3"/>
    <property type="match status" value="1"/>
</dbReference>
<gene>
    <name evidence="4" type="ORF">V5O48_005042</name>
</gene>
<dbReference type="PROSITE" id="PS00455">
    <property type="entry name" value="AMP_BINDING"/>
    <property type="match status" value="1"/>
</dbReference>
<sequence length="1046" mass="116504">MDPLKSLNTDIRSVTELITLRAREQPNDPAVYTGIPEPDNSIRIRSLSYIDMLRAVDRLAWHYASAGLGIRLLRPLKTVPPPQTVAVLAPSSIDVMLLEFALGKLGLSPLLLSIANSVVATTHLIKVTKATHLIYDSDFLEHAKEVEETLRCEGYKIRLVEDRRFPLWGDHGVASTKDIRPFEPYLTPEQEAERASVILHSSGSTGLPKPVYFFHCNVTANVVQEKNYSGYTMLPLHHAFGHFAVILCIRVGTPITISPPHLPSTAANLCAAFAASPPATYCFAVPYILKLLAETEEGMKMLQTFQVVGVSGAPTPDYLGDQLVEAGVNLLSSYGASETATLMESNRDFSSDKGWSWLRCKPITKPLMFFEPRGEDTFELVLRGYPSRFAYNLPKDSYATKDLFQRHPEDEDRWRYIGRIDDILVHISGKKTNPVTMELTIRGDSHVSEAIVFGAGRPQTGVLILPSEAAKDLSKEELMERVWPVIGLANAEAPSYSRILPEMVEFLPYGTQIPSAAKMSFIRPACYLKFRDLIDNVYTRFEEGSDVVERISLDSLDEMECYIAQTVERTSGQGKEPPTKDEDLLSFGVDSLQATRIRNTIQKEVNLGEGVLLRQTIVFEYPSVKRLATYLMSLRTQDKVEEGPSPHEKMFKMLEKHFSNVEPRTFAMTMNGDPKPMSARTILLTGATGSLGAHILHTLLASPSVRKVICISRAASHLESRERVQESLKLRKLPIPAGDRWISYAGNSNERHLGLSEAQYESIRKEATDVIHNAWPVNFVLNIDSFDSHISGAVNLMNLCQNSPYKEPASFYFSSSVSSRVHTSDGLCEEDFPSNSNTAAGMGYAQSKWVVEKLCERAAREKGLMVGVLRIGQIVGDTIHGVWNESEALSMLFKSADLIGALPSFDENLQWLPSDYAARGISEIVLGPQRKASAVYHIVNSDTTATWNDILQGLELAGMKFKRVTTEKWLEKLSNSDPDPMRNPTIKLLDFFRHRWGVYAAGQTRPAVFSTVETSKVSPGIRDSPPLTDELVGKWVASWRETGFLR</sequence>
<dbReference type="Gene3D" id="1.10.1200.10">
    <property type="entry name" value="ACP-like"/>
    <property type="match status" value="1"/>
</dbReference>
<dbReference type="Pfam" id="PF07993">
    <property type="entry name" value="NAD_binding_4"/>
    <property type="match status" value="1"/>
</dbReference>
<keyword evidence="2" id="KW-0597">Phosphoprotein</keyword>
<dbReference type="InterPro" id="IPR000873">
    <property type="entry name" value="AMP-dep_synth/lig_dom"/>
</dbReference>
<dbReference type="InterPro" id="IPR020806">
    <property type="entry name" value="PKS_PP-bd"/>
</dbReference>
<dbReference type="EMBL" id="JBAHYK010000188">
    <property type="protein sequence ID" value="KAL0576935.1"/>
    <property type="molecule type" value="Genomic_DNA"/>
</dbReference>
<dbReference type="InterPro" id="IPR036291">
    <property type="entry name" value="NAD(P)-bd_dom_sf"/>
</dbReference>
<dbReference type="PROSITE" id="PS50075">
    <property type="entry name" value="CARRIER"/>
    <property type="match status" value="1"/>
</dbReference>